<accession>A0ABV2IPI8</accession>
<gene>
    <name evidence="1" type="ORF">ABIC99_002575</name>
</gene>
<reference evidence="1 2" key="1">
    <citation type="submission" date="2024-06" db="EMBL/GenBank/DDBJ databases">
        <title>Genomic Encyclopedia of Type Strains, Phase IV (KMG-IV): sequencing the most valuable type-strain genomes for metagenomic binning, comparative biology and taxonomic classification.</title>
        <authorList>
            <person name="Goeker M."/>
        </authorList>
    </citation>
    <scope>NUCLEOTIDE SEQUENCE [LARGE SCALE GENOMIC DNA]</scope>
    <source>
        <strain evidence="1 2">D-501</strain>
    </source>
</reference>
<protein>
    <submittedName>
        <fullName evidence="1">Uncharacterized protein</fullName>
    </submittedName>
</protein>
<comment type="caution">
    <text evidence="1">The sequence shown here is derived from an EMBL/GenBank/DDBJ whole genome shotgun (WGS) entry which is preliminary data.</text>
</comment>
<sequence length="32" mass="3441">MARGGTPCRFTCYTVFMLGSGSSVTGALRKER</sequence>
<evidence type="ECO:0000313" key="2">
    <source>
        <dbReference type="Proteomes" id="UP001549111"/>
    </source>
</evidence>
<organism evidence="1 2">
    <name type="scientific">Sphaerotilus sulfidivorans</name>
    <dbReference type="NCBI Taxonomy" id="639200"/>
    <lineage>
        <taxon>Bacteria</taxon>
        <taxon>Pseudomonadati</taxon>
        <taxon>Pseudomonadota</taxon>
        <taxon>Betaproteobacteria</taxon>
        <taxon>Burkholderiales</taxon>
        <taxon>Sphaerotilaceae</taxon>
        <taxon>Sphaerotilus</taxon>
    </lineage>
</organism>
<dbReference type="Proteomes" id="UP001549111">
    <property type="component" value="Unassembled WGS sequence"/>
</dbReference>
<name>A0ABV2IPI8_9BURK</name>
<evidence type="ECO:0000313" key="1">
    <source>
        <dbReference type="EMBL" id="MET3604754.1"/>
    </source>
</evidence>
<keyword evidence="2" id="KW-1185">Reference proteome</keyword>
<proteinExistence type="predicted"/>
<dbReference type="EMBL" id="JBEPLS010000009">
    <property type="protein sequence ID" value="MET3604754.1"/>
    <property type="molecule type" value="Genomic_DNA"/>
</dbReference>